<protein>
    <recommendedName>
        <fullName evidence="11">Potassium-transporting ATPase KdpC subunit</fullName>
    </recommendedName>
    <alternativeName>
        <fullName evidence="11">ATP phosphohydrolase [potassium-transporting] C chain</fullName>
    </alternativeName>
    <alternativeName>
        <fullName evidence="11">Potassium-binding and translocating subunit C</fullName>
    </alternativeName>
    <alternativeName>
        <fullName evidence="11">Potassium-translocating ATPase C chain</fullName>
    </alternativeName>
</protein>
<dbReference type="OrthoDB" id="9809491at2"/>
<dbReference type="HAMAP" id="MF_00276">
    <property type="entry name" value="KdpC"/>
    <property type="match status" value="1"/>
</dbReference>
<evidence type="ECO:0000256" key="8">
    <source>
        <dbReference type="ARBA" id="ARBA00022989"/>
    </source>
</evidence>
<proteinExistence type="inferred from homology"/>
<keyword evidence="7 11" id="KW-0630">Potassium</keyword>
<dbReference type="GO" id="GO:0005886">
    <property type="term" value="C:plasma membrane"/>
    <property type="evidence" value="ECO:0007669"/>
    <property type="project" value="UniProtKB-SubCell"/>
</dbReference>
<evidence type="ECO:0000313" key="13">
    <source>
        <dbReference type="Proteomes" id="UP000244792"/>
    </source>
</evidence>
<dbReference type="InterPro" id="IPR003820">
    <property type="entry name" value="KdpC"/>
</dbReference>
<comment type="function">
    <text evidence="11">Part of the high-affinity ATP-driven potassium transport (or Kdp) system, which catalyzes the hydrolysis of ATP coupled with the electrogenic transport of potassium into the cytoplasm. This subunit acts as a catalytic chaperone that increases the ATP-binding affinity of the ATP-hydrolyzing subunit KdpB by the formation of a transient KdpB/KdpC/ATP ternary complex.</text>
</comment>
<dbReference type="Proteomes" id="UP000244792">
    <property type="component" value="Chromosome"/>
</dbReference>
<dbReference type="EMBL" id="CP020921">
    <property type="protein sequence ID" value="AWB10380.1"/>
    <property type="molecule type" value="Genomic_DNA"/>
</dbReference>
<accession>A0A2R4W114</accession>
<dbReference type="PANTHER" id="PTHR30042">
    <property type="entry name" value="POTASSIUM-TRANSPORTING ATPASE C CHAIN"/>
    <property type="match status" value="1"/>
</dbReference>
<dbReference type="PANTHER" id="PTHR30042:SF2">
    <property type="entry name" value="POTASSIUM-TRANSPORTING ATPASE KDPC SUBUNIT"/>
    <property type="match status" value="1"/>
</dbReference>
<keyword evidence="6 11" id="KW-0067">ATP-binding</keyword>
<evidence type="ECO:0000313" key="12">
    <source>
        <dbReference type="EMBL" id="AWB10380.1"/>
    </source>
</evidence>
<evidence type="ECO:0000256" key="4">
    <source>
        <dbReference type="ARBA" id="ARBA00022692"/>
    </source>
</evidence>
<comment type="subunit">
    <text evidence="11">The system is composed of three essential subunits: KdpA, KdpB and KdpC.</text>
</comment>
<evidence type="ECO:0000256" key="9">
    <source>
        <dbReference type="ARBA" id="ARBA00023065"/>
    </source>
</evidence>
<dbReference type="GO" id="GO:0005524">
    <property type="term" value="F:ATP binding"/>
    <property type="evidence" value="ECO:0007669"/>
    <property type="project" value="UniProtKB-UniRule"/>
</dbReference>
<keyword evidence="13" id="KW-1185">Reference proteome</keyword>
<dbReference type="AlphaFoldDB" id="A0A2R4W114"/>
<keyword evidence="8 11" id="KW-1133">Transmembrane helix</keyword>
<keyword evidence="4 11" id="KW-0812">Transmembrane</keyword>
<evidence type="ECO:0000256" key="5">
    <source>
        <dbReference type="ARBA" id="ARBA00022741"/>
    </source>
</evidence>
<sequence>MKNLKSCIMIFIILTFITGVLYPLTITAIGQIFFPWQANGSLIYQNKTAVGSALIGQSFDRKDLFWSRPSGTPDYPYNALSSGGSNLGPTNPKLISEIKSRIEFLKENGLKLPIPSDLVMGSGSGLDPDITPESAMAQIPRISKVTNIPVETLKELVMSNIEPRDFGFLGAERVNVLKLNLKLLELEKKYAR</sequence>
<name>A0A2R4W114_THEAF</name>
<dbReference type="NCBIfam" id="TIGR00681">
    <property type="entry name" value="kdpC"/>
    <property type="match status" value="1"/>
</dbReference>
<comment type="subcellular location">
    <subcellularLocation>
        <location evidence="11">Cell membrane</location>
        <topology evidence="11">Single-pass membrane protein</topology>
    </subcellularLocation>
</comment>
<dbReference type="GO" id="GO:0008556">
    <property type="term" value="F:P-type potassium transmembrane transporter activity"/>
    <property type="evidence" value="ECO:0007669"/>
    <property type="project" value="InterPro"/>
</dbReference>
<dbReference type="Pfam" id="PF02669">
    <property type="entry name" value="KdpC"/>
    <property type="match status" value="1"/>
</dbReference>
<keyword evidence="1 11" id="KW-0813">Transport</keyword>
<keyword evidence="9 11" id="KW-0406">Ion transport</keyword>
<organism evidence="12 13">
    <name type="scientific">Thermodesulfobium acidiphilum</name>
    <dbReference type="NCBI Taxonomy" id="1794699"/>
    <lineage>
        <taxon>Bacteria</taxon>
        <taxon>Pseudomonadati</taxon>
        <taxon>Thermodesulfobiota</taxon>
        <taxon>Thermodesulfobiia</taxon>
        <taxon>Thermodesulfobiales</taxon>
        <taxon>Thermodesulfobiaceae</taxon>
        <taxon>Thermodesulfobium</taxon>
    </lineage>
</organism>
<comment type="similarity">
    <text evidence="11">Belongs to the KdpC family.</text>
</comment>
<dbReference type="NCBIfam" id="NF001454">
    <property type="entry name" value="PRK00315.1"/>
    <property type="match status" value="1"/>
</dbReference>
<keyword evidence="5 11" id="KW-0547">Nucleotide-binding</keyword>
<reference evidence="12 13" key="1">
    <citation type="submission" date="2017-04" db="EMBL/GenBank/DDBJ databases">
        <title>Genomic insights into metabolism of Thermodesulfobium acidiphilum.</title>
        <authorList>
            <person name="Toshchakov S.V."/>
            <person name="Frolov E.N."/>
            <person name="Kublanov I.V."/>
            <person name="Samarov N.I."/>
            <person name="Novikov A."/>
            <person name="Lebedinsky A.V."/>
            <person name="Bonch-Osmolovskaya E.A."/>
            <person name="Chernyh N.A."/>
        </authorList>
    </citation>
    <scope>NUCLEOTIDE SEQUENCE [LARGE SCALE GENOMIC DNA]</scope>
    <source>
        <strain evidence="12 13">3127-1</strain>
    </source>
</reference>
<evidence type="ECO:0000256" key="6">
    <source>
        <dbReference type="ARBA" id="ARBA00022840"/>
    </source>
</evidence>
<dbReference type="KEGG" id="taci:TDSAC_1027"/>
<feature type="transmembrane region" description="Helical" evidence="11">
    <location>
        <begin position="7"/>
        <end position="34"/>
    </location>
</feature>
<evidence type="ECO:0000256" key="3">
    <source>
        <dbReference type="ARBA" id="ARBA00022538"/>
    </source>
</evidence>
<evidence type="ECO:0000256" key="1">
    <source>
        <dbReference type="ARBA" id="ARBA00022448"/>
    </source>
</evidence>
<dbReference type="PIRSF" id="PIRSF001296">
    <property type="entry name" value="K_ATPase_KdpC"/>
    <property type="match status" value="1"/>
</dbReference>
<evidence type="ECO:0000256" key="2">
    <source>
        <dbReference type="ARBA" id="ARBA00022475"/>
    </source>
</evidence>
<gene>
    <name evidence="11" type="primary">kdpC</name>
    <name evidence="12" type="ORF">TDSAC_1027</name>
</gene>
<keyword evidence="10 11" id="KW-0472">Membrane</keyword>
<keyword evidence="3 11" id="KW-0633">Potassium transport</keyword>
<evidence type="ECO:0000256" key="11">
    <source>
        <dbReference type="HAMAP-Rule" id="MF_00276"/>
    </source>
</evidence>
<evidence type="ECO:0000256" key="10">
    <source>
        <dbReference type="ARBA" id="ARBA00023136"/>
    </source>
</evidence>
<evidence type="ECO:0000256" key="7">
    <source>
        <dbReference type="ARBA" id="ARBA00022958"/>
    </source>
</evidence>
<dbReference type="RefSeq" id="WP_108309185.1">
    <property type="nucleotide sequence ID" value="NZ_CP020921.1"/>
</dbReference>
<keyword evidence="2 11" id="KW-1003">Cell membrane</keyword>